<gene>
    <name evidence="5" type="ORF">IWQ62_003657</name>
</gene>
<reference evidence="5" key="1">
    <citation type="submission" date="2022-07" db="EMBL/GenBank/DDBJ databases">
        <title>Phylogenomic reconstructions and comparative analyses of Kickxellomycotina fungi.</title>
        <authorList>
            <person name="Reynolds N.K."/>
            <person name="Stajich J.E."/>
            <person name="Barry K."/>
            <person name="Grigoriev I.V."/>
            <person name="Crous P."/>
            <person name="Smith M.E."/>
        </authorList>
    </citation>
    <scope>NUCLEOTIDE SEQUENCE</scope>
    <source>
        <strain evidence="5">RSA 1196</strain>
    </source>
</reference>
<feature type="region of interest" description="Disordered" evidence="3">
    <location>
        <begin position="338"/>
        <end position="396"/>
    </location>
</feature>
<dbReference type="SUPFAM" id="SSF57701">
    <property type="entry name" value="Zn2/Cys6 DNA-binding domain"/>
    <property type="match status" value="1"/>
</dbReference>
<dbReference type="PROSITE" id="PS50048">
    <property type="entry name" value="ZN2_CY6_FUNGAL_2"/>
    <property type="match status" value="1"/>
</dbReference>
<dbReference type="PANTHER" id="PTHR47659:SF4">
    <property type="entry name" value="ZN(II)2CYS6 TRANSCRIPTION FACTOR (EUROFUNG)"/>
    <property type="match status" value="1"/>
</dbReference>
<feature type="compositionally biased region" description="Polar residues" evidence="3">
    <location>
        <begin position="265"/>
        <end position="278"/>
    </location>
</feature>
<evidence type="ECO:0000313" key="6">
    <source>
        <dbReference type="Proteomes" id="UP001150925"/>
    </source>
</evidence>
<keyword evidence="2" id="KW-0539">Nucleus</keyword>
<accession>A0A9W8AN28</accession>
<dbReference type="SMART" id="SM00066">
    <property type="entry name" value="GAL4"/>
    <property type="match status" value="1"/>
</dbReference>
<evidence type="ECO:0000259" key="4">
    <source>
        <dbReference type="PROSITE" id="PS50048"/>
    </source>
</evidence>
<dbReference type="CDD" id="cd00067">
    <property type="entry name" value="GAL4"/>
    <property type="match status" value="1"/>
</dbReference>
<dbReference type="InterPro" id="IPR036864">
    <property type="entry name" value="Zn2-C6_fun-type_DNA-bd_sf"/>
</dbReference>
<feature type="compositionally biased region" description="Pro residues" evidence="3">
    <location>
        <begin position="135"/>
        <end position="148"/>
    </location>
</feature>
<dbReference type="Pfam" id="PF00172">
    <property type="entry name" value="Zn_clus"/>
    <property type="match status" value="1"/>
</dbReference>
<dbReference type="Proteomes" id="UP001150925">
    <property type="component" value="Unassembled WGS sequence"/>
</dbReference>
<feature type="region of interest" description="Disordered" evidence="3">
    <location>
        <begin position="213"/>
        <end position="251"/>
    </location>
</feature>
<feature type="region of interest" description="Disordered" evidence="3">
    <location>
        <begin position="265"/>
        <end position="295"/>
    </location>
</feature>
<feature type="region of interest" description="Disordered" evidence="3">
    <location>
        <begin position="54"/>
        <end position="76"/>
    </location>
</feature>
<dbReference type="InterPro" id="IPR050335">
    <property type="entry name" value="ERT1_acuK_gluconeogen_tf"/>
</dbReference>
<dbReference type="InterPro" id="IPR001138">
    <property type="entry name" value="Zn2Cys6_DnaBD"/>
</dbReference>
<feature type="compositionally biased region" description="Low complexity" evidence="3">
    <location>
        <begin position="366"/>
        <end position="382"/>
    </location>
</feature>
<dbReference type="GO" id="GO:0000981">
    <property type="term" value="F:DNA-binding transcription factor activity, RNA polymerase II-specific"/>
    <property type="evidence" value="ECO:0007669"/>
    <property type="project" value="InterPro"/>
</dbReference>
<dbReference type="OrthoDB" id="5575144at2759"/>
<feature type="compositionally biased region" description="Polar residues" evidence="3">
    <location>
        <begin position="157"/>
        <end position="171"/>
    </location>
</feature>
<dbReference type="PROSITE" id="PS00463">
    <property type="entry name" value="ZN2_CY6_FUNGAL_1"/>
    <property type="match status" value="1"/>
</dbReference>
<comment type="caution">
    <text evidence="5">The sequence shown here is derived from an EMBL/GenBank/DDBJ whole genome shotgun (WGS) entry which is preliminary data.</text>
</comment>
<protein>
    <recommendedName>
        <fullName evidence="4">Zn(2)-C6 fungal-type domain-containing protein</fullName>
    </recommendedName>
</protein>
<feature type="domain" description="Zn(2)-C6 fungal-type" evidence="4">
    <location>
        <begin position="181"/>
        <end position="212"/>
    </location>
</feature>
<name>A0A9W8AN28_9FUNG</name>
<dbReference type="GO" id="GO:0008270">
    <property type="term" value="F:zinc ion binding"/>
    <property type="evidence" value="ECO:0007669"/>
    <property type="project" value="InterPro"/>
</dbReference>
<sequence length="396" mass="42062">MSINRRSPVVDNEGRYVYSPALEVQQHHNKSAGFGESNPAAELSAFESVSPVSHSATGSTLLPSSSGPRSPTLAPGSAFTSAVGFNTELQVATGRRLSSTYLRSAPLPVTSVSTISSPLASPTSGFVMSPLIPQRSPPGPRAMPLPPAKPHKGTRTALPSSSGSGNVRSGTTRAKLYVPKACINCRQSKVACETRRPCQRCVRMNKADTCVDAVSKRRGRPGGSQLSSASSGKGSSVKLKSVTKPPNTDASEYQSLVTVVANTQGNTQMQAPGNTTPADSHVTRDSEEMAPAVPQRTVPPRATNYRFRLYMDQRNEQPWSRQMDEDGFVHYLRMPTTTPGTSLADVQTPSSTTTHSAQGRSVFVVGPGPTGSQGQPPQSSSSMTTNRSRDKHSRPE</sequence>
<feature type="region of interest" description="Disordered" evidence="3">
    <location>
        <begin position="126"/>
        <end position="171"/>
    </location>
</feature>
<dbReference type="EMBL" id="JANBPY010001027">
    <property type="protein sequence ID" value="KAJ1962037.1"/>
    <property type="molecule type" value="Genomic_DNA"/>
</dbReference>
<dbReference type="AlphaFoldDB" id="A0A9W8AN28"/>
<evidence type="ECO:0000256" key="2">
    <source>
        <dbReference type="ARBA" id="ARBA00023242"/>
    </source>
</evidence>
<feature type="compositionally biased region" description="Polar residues" evidence="3">
    <location>
        <begin position="338"/>
        <end position="359"/>
    </location>
</feature>
<dbReference type="Gene3D" id="4.10.240.10">
    <property type="entry name" value="Zn(2)-C6 fungal-type DNA-binding domain"/>
    <property type="match status" value="1"/>
</dbReference>
<evidence type="ECO:0000256" key="3">
    <source>
        <dbReference type="SAM" id="MobiDB-lite"/>
    </source>
</evidence>
<proteinExistence type="predicted"/>
<evidence type="ECO:0000256" key="1">
    <source>
        <dbReference type="ARBA" id="ARBA00022723"/>
    </source>
</evidence>
<organism evidence="5 6">
    <name type="scientific">Dispira parvispora</name>
    <dbReference type="NCBI Taxonomy" id="1520584"/>
    <lineage>
        <taxon>Eukaryota</taxon>
        <taxon>Fungi</taxon>
        <taxon>Fungi incertae sedis</taxon>
        <taxon>Zoopagomycota</taxon>
        <taxon>Kickxellomycotina</taxon>
        <taxon>Dimargaritomycetes</taxon>
        <taxon>Dimargaritales</taxon>
        <taxon>Dimargaritaceae</taxon>
        <taxon>Dispira</taxon>
    </lineage>
</organism>
<keyword evidence="1" id="KW-0479">Metal-binding</keyword>
<keyword evidence="6" id="KW-1185">Reference proteome</keyword>
<evidence type="ECO:0000313" key="5">
    <source>
        <dbReference type="EMBL" id="KAJ1962037.1"/>
    </source>
</evidence>
<dbReference type="PANTHER" id="PTHR47659">
    <property type="entry name" value="ZN(II)2CYS6 TRANSCRIPTION FACTOR (EUROFUNG)-RELATED"/>
    <property type="match status" value="1"/>
</dbReference>
<feature type="compositionally biased region" description="Low complexity" evidence="3">
    <location>
        <begin position="223"/>
        <end position="244"/>
    </location>
</feature>
<feature type="compositionally biased region" description="Polar residues" evidence="3">
    <location>
        <begin position="54"/>
        <end position="69"/>
    </location>
</feature>